<proteinExistence type="predicted"/>
<dbReference type="Proteomes" id="UP000235371">
    <property type="component" value="Unassembled WGS sequence"/>
</dbReference>
<dbReference type="CDD" id="cd11296">
    <property type="entry name" value="O-FucT_like"/>
    <property type="match status" value="1"/>
</dbReference>
<evidence type="ECO:0000313" key="2">
    <source>
        <dbReference type="Proteomes" id="UP000235371"/>
    </source>
</evidence>
<name>A0A2J6TW85_9HELO</name>
<protein>
    <submittedName>
        <fullName evidence="1">Uncharacterized protein</fullName>
    </submittedName>
</protein>
<keyword evidence="2" id="KW-1185">Reference proteome</keyword>
<dbReference type="Gene3D" id="3.40.50.11350">
    <property type="match status" value="1"/>
</dbReference>
<dbReference type="AlphaFoldDB" id="A0A2J6TW85"/>
<sequence>MNDLYFIGNYPGLVFMCDNNFGGIGNIRNFIFTCRHSVANLANIFTTSLQPFDYFFDEQHFRYALGTHYIPNSQNKTAIKEFYPKELNNPDGGDTRGRNRHLDMYRTKFDRWLSGTNRAPRVEKPFAAAFGDILRMRKDIADLAAVALTEISKFADFDHSVEEVPTLKAPYLGVHLRSESDALDFWLDFHSQTSGYLEAANNTNLKHAYLACGNATESHRFAEEAWSQLHLSVASKLDLLKGDDLKRFQALSWDQQALIDFLVLSKSTHFIGCSFSSQWQSPGDAYSTLVGRFGKWWGD</sequence>
<reference evidence="1 2" key="1">
    <citation type="submission" date="2016-04" db="EMBL/GenBank/DDBJ databases">
        <title>A degradative enzymes factory behind the ericoid mycorrhizal symbiosis.</title>
        <authorList>
            <consortium name="DOE Joint Genome Institute"/>
            <person name="Martino E."/>
            <person name="Morin E."/>
            <person name="Grelet G."/>
            <person name="Kuo A."/>
            <person name="Kohler A."/>
            <person name="Daghino S."/>
            <person name="Barry K."/>
            <person name="Choi C."/>
            <person name="Cichocki N."/>
            <person name="Clum A."/>
            <person name="Copeland A."/>
            <person name="Hainaut M."/>
            <person name="Haridas S."/>
            <person name="Labutti K."/>
            <person name="Lindquist E."/>
            <person name="Lipzen A."/>
            <person name="Khouja H.-R."/>
            <person name="Murat C."/>
            <person name="Ohm R."/>
            <person name="Olson A."/>
            <person name="Spatafora J."/>
            <person name="Veneault-Fourrey C."/>
            <person name="Henrissat B."/>
            <person name="Grigoriev I."/>
            <person name="Martin F."/>
            <person name="Perotto S."/>
        </authorList>
    </citation>
    <scope>NUCLEOTIDE SEQUENCE [LARGE SCALE GENOMIC DNA]</scope>
    <source>
        <strain evidence="1 2">E</strain>
    </source>
</reference>
<dbReference type="GeneID" id="36592437"/>
<dbReference type="RefSeq" id="XP_024744171.1">
    <property type="nucleotide sequence ID" value="XM_024884360.1"/>
</dbReference>
<gene>
    <name evidence="1" type="ORF">K444DRAFT_639277</name>
</gene>
<organism evidence="1 2">
    <name type="scientific">Hyaloscypha bicolor E</name>
    <dbReference type="NCBI Taxonomy" id="1095630"/>
    <lineage>
        <taxon>Eukaryota</taxon>
        <taxon>Fungi</taxon>
        <taxon>Dikarya</taxon>
        <taxon>Ascomycota</taxon>
        <taxon>Pezizomycotina</taxon>
        <taxon>Leotiomycetes</taxon>
        <taxon>Helotiales</taxon>
        <taxon>Hyaloscyphaceae</taxon>
        <taxon>Hyaloscypha</taxon>
        <taxon>Hyaloscypha bicolor</taxon>
    </lineage>
</organism>
<accession>A0A2J6TW85</accession>
<dbReference type="EMBL" id="KZ613740">
    <property type="protein sequence ID" value="PMD67267.1"/>
    <property type="molecule type" value="Genomic_DNA"/>
</dbReference>
<dbReference type="InParanoid" id="A0A2J6TW85"/>
<evidence type="ECO:0000313" key="1">
    <source>
        <dbReference type="EMBL" id="PMD67267.1"/>
    </source>
</evidence>
<dbReference type="OrthoDB" id="20368at2759"/>